<protein>
    <submittedName>
        <fullName evidence="1">Uncharacterized protein</fullName>
    </submittedName>
</protein>
<organism evidence="1 2">
    <name type="scientific">Lupinus luteus</name>
    <name type="common">European yellow lupine</name>
    <dbReference type="NCBI Taxonomy" id="3873"/>
    <lineage>
        <taxon>Eukaryota</taxon>
        <taxon>Viridiplantae</taxon>
        <taxon>Streptophyta</taxon>
        <taxon>Embryophyta</taxon>
        <taxon>Tracheophyta</taxon>
        <taxon>Spermatophyta</taxon>
        <taxon>Magnoliopsida</taxon>
        <taxon>eudicotyledons</taxon>
        <taxon>Gunneridae</taxon>
        <taxon>Pentapetalae</taxon>
        <taxon>rosids</taxon>
        <taxon>fabids</taxon>
        <taxon>Fabales</taxon>
        <taxon>Fabaceae</taxon>
        <taxon>Papilionoideae</taxon>
        <taxon>50 kb inversion clade</taxon>
        <taxon>genistoids sensu lato</taxon>
        <taxon>core genistoids</taxon>
        <taxon>Genisteae</taxon>
        <taxon>Lupinus</taxon>
    </lineage>
</organism>
<evidence type="ECO:0000313" key="1">
    <source>
        <dbReference type="EMBL" id="CAL0328631.1"/>
    </source>
</evidence>
<dbReference type="Proteomes" id="UP001497480">
    <property type="component" value="Unassembled WGS sequence"/>
</dbReference>
<gene>
    <name evidence="1" type="ORF">LLUT_LOCUS29691</name>
</gene>
<sequence length="111" mass="13371">MKVLIEFFNMLQLMREKLLWEKILLPSRPLSLRTRKHIQPNMSYLYFSNFTLQSDLQPSTHSNENSDQNILSEKDSFKQNTLATVFNLYLYYKIFKTYFIKLCPTFILIYA</sequence>
<reference evidence="1 2" key="1">
    <citation type="submission" date="2024-03" db="EMBL/GenBank/DDBJ databases">
        <authorList>
            <person name="Martinez-Hernandez J."/>
        </authorList>
    </citation>
    <scope>NUCLEOTIDE SEQUENCE [LARGE SCALE GENOMIC DNA]</scope>
</reference>
<name>A0AAV1Y3R3_LUPLU</name>
<proteinExistence type="predicted"/>
<evidence type="ECO:0000313" key="2">
    <source>
        <dbReference type="Proteomes" id="UP001497480"/>
    </source>
</evidence>
<comment type="caution">
    <text evidence="1">The sequence shown here is derived from an EMBL/GenBank/DDBJ whole genome shotgun (WGS) entry which is preliminary data.</text>
</comment>
<keyword evidence="2" id="KW-1185">Reference proteome</keyword>
<dbReference type="AlphaFoldDB" id="A0AAV1Y3R3"/>
<accession>A0AAV1Y3R3</accession>
<dbReference type="EMBL" id="CAXHTB010000021">
    <property type="protein sequence ID" value="CAL0328631.1"/>
    <property type="molecule type" value="Genomic_DNA"/>
</dbReference>